<comment type="caution">
    <text evidence="2">The sequence shown here is derived from an EMBL/GenBank/DDBJ whole genome shotgun (WGS) entry which is preliminary data.</text>
</comment>
<dbReference type="Proteomes" id="UP000186931">
    <property type="component" value="Unassembled WGS sequence"/>
</dbReference>
<name>A0A1E8E3H3_9GAMM</name>
<keyword evidence="1" id="KW-0472">Membrane</keyword>
<feature type="transmembrane region" description="Helical" evidence="1">
    <location>
        <begin position="55"/>
        <end position="77"/>
    </location>
</feature>
<dbReference type="PANTHER" id="PTHR34980:SF3">
    <property type="entry name" value="BLR8105 PROTEIN"/>
    <property type="match status" value="1"/>
</dbReference>
<feature type="transmembrane region" description="Helical" evidence="1">
    <location>
        <begin position="89"/>
        <end position="111"/>
    </location>
</feature>
<evidence type="ECO:0000313" key="3">
    <source>
        <dbReference type="Proteomes" id="UP000186931"/>
    </source>
</evidence>
<keyword evidence="1" id="KW-0812">Transmembrane</keyword>
<dbReference type="STRING" id="202956.BJN41_03050"/>
<dbReference type="EMBL" id="MKQS01000005">
    <property type="protein sequence ID" value="OFE44222.1"/>
    <property type="molecule type" value="Genomic_DNA"/>
</dbReference>
<dbReference type="PANTHER" id="PTHR34980">
    <property type="entry name" value="INNER MEMBRANE PROTEIN-RELATED-RELATED"/>
    <property type="match status" value="1"/>
</dbReference>
<dbReference type="GO" id="GO:0005886">
    <property type="term" value="C:plasma membrane"/>
    <property type="evidence" value="ECO:0007669"/>
    <property type="project" value="TreeGrafter"/>
</dbReference>
<evidence type="ECO:0000256" key="1">
    <source>
        <dbReference type="SAM" id="Phobius"/>
    </source>
</evidence>
<organism evidence="2 3">
    <name type="scientific">Acinetobacter towneri</name>
    <dbReference type="NCBI Taxonomy" id="202956"/>
    <lineage>
        <taxon>Bacteria</taxon>
        <taxon>Pseudomonadati</taxon>
        <taxon>Pseudomonadota</taxon>
        <taxon>Gammaproteobacteria</taxon>
        <taxon>Moraxellales</taxon>
        <taxon>Moraxellaceae</taxon>
        <taxon>Acinetobacter</taxon>
    </lineage>
</organism>
<accession>A0A1E8E3H3</accession>
<feature type="transmembrane region" description="Helical" evidence="1">
    <location>
        <begin position="131"/>
        <end position="153"/>
    </location>
</feature>
<feature type="transmembrane region" description="Helical" evidence="1">
    <location>
        <begin position="21"/>
        <end position="43"/>
    </location>
</feature>
<sequence length="156" mass="17093">MSQYVQDSALSAAGRFGRLSFLAWNCLLSLGLAVLIAIIAVVAPNLLLELSSGSMGIGMILLVVIYIVAFYFSFIFTIRRLHDRNHTGWLSLLILVPLVNIILGLYLVFAPGDDRQNSYGAVRETAGWEKVLAWIFIVLMILAIIGSFSAGIFSNL</sequence>
<keyword evidence="1" id="KW-1133">Transmembrane helix</keyword>
<proteinExistence type="predicted"/>
<gene>
    <name evidence="2" type="ORF">BJN41_03050</name>
</gene>
<dbReference type="Pfam" id="PF05656">
    <property type="entry name" value="DUF805"/>
    <property type="match status" value="1"/>
</dbReference>
<dbReference type="InterPro" id="IPR008523">
    <property type="entry name" value="DUF805"/>
</dbReference>
<dbReference type="RefSeq" id="WP_070153601.1">
    <property type="nucleotide sequence ID" value="NZ_MKQS01000005.1"/>
</dbReference>
<dbReference type="eggNOG" id="COG3152">
    <property type="taxonomic scope" value="Bacteria"/>
</dbReference>
<reference evidence="2 3" key="1">
    <citation type="submission" date="2016-10" db="EMBL/GenBank/DDBJ databases">
        <title>Genome of airborne Acinetobacter sp. 5-2Ac02 in the hospital environment: Species near to Acinetobacter towneri.</title>
        <authorList>
            <person name="Barbosa B."/>
            <person name="Fernandez-Garcia L."/>
            <person name="Gato E."/>
            <person name="Leao R."/>
            <person name="Albano R."/>
            <person name="Fernandez B."/>
            <person name="Fernandez-Cuenca F."/>
            <person name="Marques E."/>
            <person name="Tomas M."/>
        </authorList>
    </citation>
    <scope>NUCLEOTIDE SEQUENCE [LARGE SCALE GENOMIC DNA]</scope>
    <source>
        <strain evidence="2 3">5-2Ac02</strain>
    </source>
</reference>
<dbReference type="AlphaFoldDB" id="A0A1E8E3H3"/>
<protein>
    <submittedName>
        <fullName evidence="2">DUF805 domain-containing protein</fullName>
    </submittedName>
</protein>
<evidence type="ECO:0000313" key="2">
    <source>
        <dbReference type="EMBL" id="OFE44222.1"/>
    </source>
</evidence>